<feature type="signal peptide" evidence="2">
    <location>
        <begin position="1"/>
        <end position="26"/>
    </location>
</feature>
<dbReference type="RefSeq" id="WP_171267798.1">
    <property type="nucleotide sequence ID" value="NZ_CP039543.1"/>
</dbReference>
<dbReference type="InterPro" id="IPR013517">
    <property type="entry name" value="FG-GAP"/>
</dbReference>
<gene>
    <name evidence="3" type="ORF">E8L03_15220</name>
</gene>
<keyword evidence="1 2" id="KW-0732">Signal</keyword>
<reference evidence="3 4" key="1">
    <citation type="submission" date="2019-04" db="EMBL/GenBank/DDBJ databases">
        <title>Isolation and culture of sulfate reducing bacteria from the cold seep of the South China Sea.</title>
        <authorList>
            <person name="Sun C."/>
            <person name="Liu R."/>
        </authorList>
    </citation>
    <scope>NUCLEOTIDE SEQUENCE [LARGE SCALE GENOMIC DNA]</scope>
    <source>
        <strain evidence="3 4">CS1</strain>
    </source>
</reference>
<dbReference type="Pfam" id="PF03783">
    <property type="entry name" value="CsgG"/>
    <property type="match status" value="1"/>
</dbReference>
<feature type="chain" id="PRO_5045383533" evidence="2">
    <location>
        <begin position="27"/>
        <end position="570"/>
    </location>
</feature>
<keyword evidence="4" id="KW-1185">Reference proteome</keyword>
<dbReference type="EMBL" id="CP039543">
    <property type="protein sequence ID" value="QJT10197.1"/>
    <property type="molecule type" value="Genomic_DNA"/>
</dbReference>
<dbReference type="Pfam" id="PF13517">
    <property type="entry name" value="FG-GAP_3"/>
    <property type="match status" value="1"/>
</dbReference>
<dbReference type="InterPro" id="IPR028994">
    <property type="entry name" value="Integrin_alpha_N"/>
</dbReference>
<name>A0ABX6NKH0_9BACT</name>
<accession>A0ABX6NKH0</accession>
<evidence type="ECO:0000313" key="4">
    <source>
        <dbReference type="Proteomes" id="UP000503251"/>
    </source>
</evidence>
<proteinExistence type="predicted"/>
<evidence type="ECO:0000313" key="3">
    <source>
        <dbReference type="EMBL" id="QJT10197.1"/>
    </source>
</evidence>
<evidence type="ECO:0000256" key="2">
    <source>
        <dbReference type="SAM" id="SignalP"/>
    </source>
</evidence>
<dbReference type="InterPro" id="IPR005534">
    <property type="entry name" value="Curli_assmbl/transp-comp_CsgG"/>
</dbReference>
<organism evidence="3 4">
    <name type="scientific">Oceanidesulfovibrio marinus</name>
    <dbReference type="NCBI Taxonomy" id="370038"/>
    <lineage>
        <taxon>Bacteria</taxon>
        <taxon>Pseudomonadati</taxon>
        <taxon>Thermodesulfobacteriota</taxon>
        <taxon>Desulfovibrionia</taxon>
        <taxon>Desulfovibrionales</taxon>
        <taxon>Desulfovibrionaceae</taxon>
        <taxon>Oceanidesulfovibrio</taxon>
    </lineage>
</organism>
<dbReference type="Proteomes" id="UP000503251">
    <property type="component" value="Chromosome"/>
</dbReference>
<evidence type="ECO:0000256" key="1">
    <source>
        <dbReference type="ARBA" id="ARBA00022729"/>
    </source>
</evidence>
<dbReference type="SUPFAM" id="SSF69318">
    <property type="entry name" value="Integrin alpha N-terminal domain"/>
    <property type="match status" value="2"/>
</dbReference>
<protein>
    <submittedName>
        <fullName evidence="3">VCBS repeat-containing protein</fullName>
    </submittedName>
</protein>
<sequence length="570" mass="63856">MQSHRTFRVALFVCSFLMLLSSPAWAKQDTFAVLPFAVNGPSEYAYLSEGIQDMLTTRLHWQDKFVSVDRSKLANLPSLKGLAEDKAAQLKSQLGVDYLFWGSATIMGDSMSIDLKSMGPEGAIQTRSASVKNDQLMQTLENFSKQINSALFQTGGQNVAQAPQGGGQQQNQVNAMNPGLVHNEINQNTQFYLNPQFRYAGDSSGSGRIRSSTLPYSANSMVIADGDGDGQQEIFIINDDEVHALRFDVENKLQPLASYKRSPSFRNIHINAYDVDGDGQQEIIVAAVRVSTKGKDNTYEVYDASSYILKYRDNKFTVLFDKIPFFINVVTRPPSYEPVLIGQKEGSRELFDTGVYEMIEAGGSFQLGPRLLLPKEANVFNFVYLPQEERYKIVVVDKDDKLRVYTNTGEQQSRSDKVYSGSGIGLTDQFEPIGIEDDLLLRDHYYVPLRMIPFNLDGDDRSELLVNHPVSVASMFFERYRHFPEGEIHALYWDGVGMNLVWKTRRIKGSVADLGLSDVNNDGIIDLAVLVNKHPGTLGMNKRRSLLLFYPLDTSSQNGLIDQGFRTDSE</sequence>